<dbReference type="OrthoDB" id="39591at2759"/>
<evidence type="ECO:0000256" key="1">
    <source>
        <dbReference type="SAM" id="MobiDB-lite"/>
    </source>
</evidence>
<dbReference type="EMBL" id="CM017872">
    <property type="protein sequence ID" value="KAG1326385.1"/>
    <property type="molecule type" value="Genomic_DNA"/>
</dbReference>
<dbReference type="Gene3D" id="1.10.10.60">
    <property type="entry name" value="Homeodomain-like"/>
    <property type="match status" value="2"/>
</dbReference>
<dbReference type="PANTHER" id="PTHR47430">
    <property type="entry name" value="GB|AAC33480.1"/>
    <property type="match status" value="1"/>
</dbReference>
<evidence type="ECO:0000313" key="3">
    <source>
        <dbReference type="EMBL" id="KAG1326385.1"/>
    </source>
</evidence>
<dbReference type="InterPro" id="IPR001005">
    <property type="entry name" value="SANT/Myb"/>
</dbReference>
<name>A0A8K0HTK0_COCNU</name>
<feature type="compositionally biased region" description="Basic and acidic residues" evidence="1">
    <location>
        <begin position="133"/>
        <end position="142"/>
    </location>
</feature>
<protein>
    <submittedName>
        <fullName evidence="3">RNA polymerase I termination factor</fullName>
    </submittedName>
</protein>
<comment type="caution">
    <text evidence="3">The sequence shown here is derived from an EMBL/GenBank/DDBJ whole genome shotgun (WGS) entry which is preliminary data.</text>
</comment>
<feature type="region of interest" description="Disordered" evidence="1">
    <location>
        <begin position="244"/>
        <end position="392"/>
    </location>
</feature>
<organism evidence="3 4">
    <name type="scientific">Cocos nucifera</name>
    <name type="common">Coconut palm</name>
    <dbReference type="NCBI Taxonomy" id="13894"/>
    <lineage>
        <taxon>Eukaryota</taxon>
        <taxon>Viridiplantae</taxon>
        <taxon>Streptophyta</taxon>
        <taxon>Embryophyta</taxon>
        <taxon>Tracheophyta</taxon>
        <taxon>Spermatophyta</taxon>
        <taxon>Magnoliopsida</taxon>
        <taxon>Liliopsida</taxon>
        <taxon>Arecaceae</taxon>
        <taxon>Arecoideae</taxon>
        <taxon>Cocoseae</taxon>
        <taxon>Attaleinae</taxon>
        <taxon>Cocos</taxon>
    </lineage>
</organism>
<feature type="region of interest" description="Disordered" evidence="1">
    <location>
        <begin position="190"/>
        <end position="218"/>
    </location>
</feature>
<feature type="compositionally biased region" description="Basic and acidic residues" evidence="1">
    <location>
        <begin position="374"/>
        <end position="387"/>
    </location>
</feature>
<keyword evidence="4" id="KW-1185">Reference proteome</keyword>
<feature type="compositionally biased region" description="Basic and acidic residues" evidence="1">
    <location>
        <begin position="12"/>
        <end position="44"/>
    </location>
</feature>
<feature type="region of interest" description="Disordered" evidence="1">
    <location>
        <begin position="1"/>
        <end position="160"/>
    </location>
</feature>
<feature type="compositionally biased region" description="Basic and acidic residues" evidence="1">
    <location>
        <begin position="89"/>
        <end position="98"/>
    </location>
</feature>
<feature type="domain" description="Myb-like" evidence="2">
    <location>
        <begin position="489"/>
        <end position="538"/>
    </location>
</feature>
<accession>A0A8K0HTK0</accession>
<reference evidence="3" key="1">
    <citation type="journal article" date="2017" name="Gigascience">
        <title>The genome draft of coconut (Cocos nucifera).</title>
        <authorList>
            <person name="Xiao Y."/>
            <person name="Xu P."/>
            <person name="Fan H."/>
            <person name="Baudouin L."/>
            <person name="Xia W."/>
            <person name="Bocs S."/>
            <person name="Xu J."/>
            <person name="Li Q."/>
            <person name="Guo A."/>
            <person name="Zhou L."/>
            <person name="Li J."/>
            <person name="Wu Y."/>
            <person name="Ma Z."/>
            <person name="Armero A."/>
            <person name="Issali A.E."/>
            <person name="Liu N."/>
            <person name="Peng M."/>
            <person name="Yang Y."/>
        </authorList>
    </citation>
    <scope>NUCLEOTIDE SEQUENCE</scope>
    <source>
        <tissue evidence="3">Spear leaf of Hainan Tall coconut</tissue>
    </source>
</reference>
<proteinExistence type="predicted"/>
<feature type="domain" description="Myb-like" evidence="2">
    <location>
        <begin position="609"/>
        <end position="662"/>
    </location>
</feature>
<dbReference type="InterPro" id="IPR009057">
    <property type="entry name" value="Homeodomain-like_sf"/>
</dbReference>
<evidence type="ECO:0000313" key="4">
    <source>
        <dbReference type="Proteomes" id="UP000797356"/>
    </source>
</evidence>
<feature type="domain" description="Myb-like" evidence="2">
    <location>
        <begin position="539"/>
        <end position="607"/>
    </location>
</feature>
<feature type="compositionally biased region" description="Basic residues" evidence="1">
    <location>
        <begin position="45"/>
        <end position="56"/>
    </location>
</feature>
<feature type="compositionally biased region" description="Basic and acidic residues" evidence="1">
    <location>
        <begin position="256"/>
        <end position="277"/>
    </location>
</feature>
<feature type="compositionally biased region" description="Basic and acidic residues" evidence="1">
    <location>
        <begin position="69"/>
        <end position="80"/>
    </location>
</feature>
<dbReference type="SMART" id="SM00717">
    <property type="entry name" value="SANT"/>
    <property type="match status" value="4"/>
</dbReference>
<dbReference type="AlphaFoldDB" id="A0A8K0HTK0"/>
<dbReference type="PANTHER" id="PTHR47430:SF4">
    <property type="entry name" value="GB|AAC33480.1"/>
    <property type="match status" value="1"/>
</dbReference>
<dbReference type="SUPFAM" id="SSF46689">
    <property type="entry name" value="Homeodomain-like"/>
    <property type="match status" value="2"/>
</dbReference>
<evidence type="ECO:0000259" key="2">
    <source>
        <dbReference type="PROSITE" id="PS50090"/>
    </source>
</evidence>
<dbReference type="Proteomes" id="UP000797356">
    <property type="component" value="Chromosome 1"/>
</dbReference>
<sequence>MEKHKEKKKKDKKADKSNAVEQTKDIEADARDVNKDNTLEEVKVASKKHEKKKNRCFKIEDDQTVINGRDSDGQESRTDVEKDEEEAELDLRKDDKKEKKEKKKKNKRNSEKEDEISSSSGLLHKGLDGMNDNGEKIGDKGRDKVKKRGKNKSNEVDELCTDLQVDRKKKRKKDRSAKVGNCAESFETGATDEVTDRRKRAGNVKKMEPARNANHEVGTTIVKDVKKWNRKEDKYNEVSTSSLAAGINGLGNGKHVIADDKEPGCDEARKGSNGDKREKRKRTKDGAGFEIAENDKRKRVKQALSTEDTETADDGADGRPSTTLRSDKKIKRKKEKRDGEDGSLNFLSEGVFKNEMNAGSAEHKENEETSNMMGEKHSADSKASRSKEKNRKVRFSGKVEVFPPANDTEHEEDGKMQLVQGKRFTPEEDKKIKAAIEKYVEKYHLGKDGVHMILNYRSYRQVRNCWQEIGTCIPYRPRKSICYRAHVILEQSEERKWDPEDYERIRSFQQKHGSKWKELAEQLGKHRVHVKDAWRRIKPPNLRKGFWSQDEYQTLFNLVNVDLRMKAFQEKKSKHGMLRDNISWEAISEKLATRSTPTICVKWYQQLSSSLVKKGIWSDADDYRLLAALQNMEACCVEDVDWDNLLEHRSGEVCRKRWNQMIRHIGGHRERPFIEQLQVLSGRYCVDMLEYRK</sequence>
<feature type="compositionally biased region" description="Basic residues" evidence="1">
    <location>
        <begin position="1"/>
        <end position="11"/>
    </location>
</feature>
<dbReference type="Pfam" id="PF13921">
    <property type="entry name" value="Myb_DNA-bind_6"/>
    <property type="match status" value="1"/>
</dbReference>
<reference evidence="3" key="2">
    <citation type="submission" date="2019-07" db="EMBL/GenBank/DDBJ databases">
        <authorList>
            <person name="Yang Y."/>
            <person name="Bocs S."/>
            <person name="Baudouin L."/>
        </authorList>
    </citation>
    <scope>NUCLEOTIDE SEQUENCE</scope>
    <source>
        <tissue evidence="3">Spear leaf of Hainan Tall coconut</tissue>
    </source>
</reference>
<gene>
    <name evidence="3" type="ORF">COCNU_01G003190</name>
</gene>
<dbReference type="PROSITE" id="PS50090">
    <property type="entry name" value="MYB_LIKE"/>
    <property type="match status" value="3"/>
</dbReference>